<feature type="compositionally biased region" description="Basic and acidic residues" evidence="1">
    <location>
        <begin position="78"/>
        <end position="89"/>
    </location>
</feature>
<reference evidence="3" key="1">
    <citation type="journal article" date="2014" name="Proc. Natl. Acad. Sci. U.S.A.">
        <title>Extensive sampling of basidiomycete genomes demonstrates inadequacy of the white-rot/brown-rot paradigm for wood decay fungi.</title>
        <authorList>
            <person name="Riley R."/>
            <person name="Salamov A.A."/>
            <person name="Brown D.W."/>
            <person name="Nagy L.G."/>
            <person name="Floudas D."/>
            <person name="Held B.W."/>
            <person name="Levasseur A."/>
            <person name="Lombard V."/>
            <person name="Morin E."/>
            <person name="Otillar R."/>
            <person name="Lindquist E.A."/>
            <person name="Sun H."/>
            <person name="LaButti K.M."/>
            <person name="Schmutz J."/>
            <person name="Jabbour D."/>
            <person name="Luo H."/>
            <person name="Baker S.E."/>
            <person name="Pisabarro A.G."/>
            <person name="Walton J.D."/>
            <person name="Blanchette R.A."/>
            <person name="Henrissat B."/>
            <person name="Martin F."/>
            <person name="Cullen D."/>
            <person name="Hibbett D.S."/>
            <person name="Grigoriev I.V."/>
        </authorList>
    </citation>
    <scope>NUCLEOTIDE SEQUENCE [LARGE SCALE GENOMIC DNA]</scope>
    <source>
        <strain evidence="3">CBS 339.88</strain>
    </source>
</reference>
<sequence length="155" mass="18320">MHDSADSAHTSTVAPQFEDTVIRNRTKNETKEDRRQIDQTVKSQNPKRNEMKATRLVEDPKRDDIMLIIPTPQSPRVWCERNAKGEKKGGTTPVHKQKDDRRREDNREFGCAKIKEYDRRTTKEQSEAKGKREKRRKDNIPHSERRRASMHHHRA</sequence>
<name>A0A067SB15_GALM3</name>
<dbReference type="EMBL" id="KL142410">
    <property type="protein sequence ID" value="KDR68056.1"/>
    <property type="molecule type" value="Genomic_DNA"/>
</dbReference>
<dbReference type="HOGENOM" id="CLU_1695605_0_0_1"/>
<organism evidence="2 3">
    <name type="scientific">Galerina marginata (strain CBS 339.88)</name>
    <dbReference type="NCBI Taxonomy" id="685588"/>
    <lineage>
        <taxon>Eukaryota</taxon>
        <taxon>Fungi</taxon>
        <taxon>Dikarya</taxon>
        <taxon>Basidiomycota</taxon>
        <taxon>Agaricomycotina</taxon>
        <taxon>Agaricomycetes</taxon>
        <taxon>Agaricomycetidae</taxon>
        <taxon>Agaricales</taxon>
        <taxon>Agaricineae</taxon>
        <taxon>Strophariaceae</taxon>
        <taxon>Galerina</taxon>
    </lineage>
</organism>
<keyword evidence="3" id="KW-1185">Reference proteome</keyword>
<feature type="compositionally biased region" description="Basic and acidic residues" evidence="1">
    <location>
        <begin position="47"/>
        <end position="65"/>
    </location>
</feature>
<accession>A0A067SB15</accession>
<feature type="region of interest" description="Disordered" evidence="1">
    <location>
        <begin position="1"/>
        <end position="155"/>
    </location>
</feature>
<protein>
    <submittedName>
        <fullName evidence="2">Uncharacterized protein</fullName>
    </submittedName>
</protein>
<feature type="compositionally biased region" description="Basic and acidic residues" evidence="1">
    <location>
        <begin position="20"/>
        <end position="37"/>
    </location>
</feature>
<gene>
    <name evidence="2" type="ORF">GALMADRAFT_215978</name>
</gene>
<feature type="compositionally biased region" description="Basic and acidic residues" evidence="1">
    <location>
        <begin position="96"/>
        <end position="147"/>
    </location>
</feature>
<evidence type="ECO:0000256" key="1">
    <source>
        <dbReference type="SAM" id="MobiDB-lite"/>
    </source>
</evidence>
<dbReference type="AlphaFoldDB" id="A0A067SB15"/>
<evidence type="ECO:0000313" key="3">
    <source>
        <dbReference type="Proteomes" id="UP000027222"/>
    </source>
</evidence>
<dbReference type="Proteomes" id="UP000027222">
    <property type="component" value="Unassembled WGS sequence"/>
</dbReference>
<proteinExistence type="predicted"/>
<evidence type="ECO:0000313" key="2">
    <source>
        <dbReference type="EMBL" id="KDR68056.1"/>
    </source>
</evidence>